<dbReference type="CDD" id="cd01650">
    <property type="entry name" value="RT_nLTR_like"/>
    <property type="match status" value="1"/>
</dbReference>
<dbReference type="Proteomes" id="UP000694427">
    <property type="component" value="Unplaced"/>
</dbReference>
<dbReference type="Pfam" id="PF00078">
    <property type="entry name" value="RVT_1"/>
    <property type="match status" value="1"/>
</dbReference>
<dbReference type="PROSITE" id="PS50878">
    <property type="entry name" value="RT_POL"/>
    <property type="match status" value="1"/>
</dbReference>
<keyword evidence="3" id="KW-1185">Reference proteome</keyword>
<dbReference type="SUPFAM" id="SSF56219">
    <property type="entry name" value="DNase I-like"/>
    <property type="match status" value="1"/>
</dbReference>
<dbReference type="Gene3D" id="3.60.10.10">
    <property type="entry name" value="Endonuclease/exonuclease/phosphatase"/>
    <property type="match status" value="1"/>
</dbReference>
<dbReference type="InterPro" id="IPR000477">
    <property type="entry name" value="RT_dom"/>
</dbReference>
<name>A0A8C1Q4T9_CYPCA</name>
<organism evidence="2 3">
    <name type="scientific">Cyprinus carpio</name>
    <name type="common">Common carp</name>
    <dbReference type="NCBI Taxonomy" id="7962"/>
    <lineage>
        <taxon>Eukaryota</taxon>
        <taxon>Metazoa</taxon>
        <taxon>Chordata</taxon>
        <taxon>Craniata</taxon>
        <taxon>Vertebrata</taxon>
        <taxon>Euteleostomi</taxon>
        <taxon>Actinopterygii</taxon>
        <taxon>Neopterygii</taxon>
        <taxon>Teleostei</taxon>
        <taxon>Ostariophysi</taxon>
        <taxon>Cypriniformes</taxon>
        <taxon>Cyprinidae</taxon>
        <taxon>Cyprininae</taxon>
        <taxon>Cyprinus</taxon>
    </lineage>
</organism>
<dbReference type="SUPFAM" id="SSF56672">
    <property type="entry name" value="DNA/RNA polymerases"/>
    <property type="match status" value="1"/>
</dbReference>
<protein>
    <recommendedName>
        <fullName evidence="1">Reverse transcriptase domain-containing protein</fullName>
    </recommendedName>
</protein>
<proteinExistence type="predicted"/>
<dbReference type="InterPro" id="IPR043502">
    <property type="entry name" value="DNA/RNA_pol_sf"/>
</dbReference>
<dbReference type="AlphaFoldDB" id="A0A8C1Q4T9"/>
<dbReference type="InterPro" id="IPR036691">
    <property type="entry name" value="Endo/exonu/phosph_ase_sf"/>
</dbReference>
<feature type="domain" description="Reverse transcriptase" evidence="1">
    <location>
        <begin position="334"/>
        <end position="553"/>
    </location>
</feature>
<evidence type="ECO:0000313" key="2">
    <source>
        <dbReference type="Ensembl" id="ENSCCRP00010112351.1"/>
    </source>
</evidence>
<evidence type="ECO:0000259" key="1">
    <source>
        <dbReference type="PROSITE" id="PS50878"/>
    </source>
</evidence>
<sequence>MSNYDRVLIVGDFNIHVCCPMKPLVKVFLNIIDSFNLVQFVTDPTHEHGHTLDLVLSCGLQICNLEICEASFSDHMPVLFEISLSYSKPSGPARRCHVFNSSTAAQFSTVFQSLDETNCMLTSCSNTEELFSLFDSSCQSVLDIVAPFKVMSFKPKSEPWLNDTTRAVRRECRRAERQWKKNRLQVSLDILKDTWHKYQKTVKTEKTKYLSDIILKNSHKPQALFSTINAVLNGPTSQLTCSYSSPDVCEKFSQFFIGKIENIRAHILPSSEDPSIIVTRPAVFNQFEPVSLSFIKDIIDQMKSSACFTDVVPPRFLKQVFETIGPTILGIINSSLTTGVVPQGLKHAVVQPLIKNPNLDASVFSNYRPISKLPFLSKILEKAVCIQLQSFLELHRILELFQSGFKALHSTETTLLKVFNDLLLITDTGDSAILMLLDLTAAFDTIDHNILISRLDHCVGIKGIALEWFRSYLSDRKFSVCLGDFVSQMAPFPCGVPQGSILGPMLFSLYILPLGSILRKHGISFHCYADDTQLYLPLKRNDNSSVKLLLELL</sequence>
<reference evidence="2" key="2">
    <citation type="submission" date="2025-09" db="UniProtKB">
        <authorList>
            <consortium name="Ensembl"/>
        </authorList>
    </citation>
    <scope>IDENTIFICATION</scope>
</reference>
<dbReference type="Ensembl" id="ENSCCRT00010124986.1">
    <property type="protein sequence ID" value="ENSCCRP00010112351.1"/>
    <property type="gene ID" value="ENSCCRG00010049515.1"/>
</dbReference>
<dbReference type="PANTHER" id="PTHR33332">
    <property type="entry name" value="REVERSE TRANSCRIPTASE DOMAIN-CONTAINING PROTEIN"/>
    <property type="match status" value="1"/>
</dbReference>
<reference evidence="2" key="1">
    <citation type="submission" date="2025-08" db="UniProtKB">
        <authorList>
            <consortium name="Ensembl"/>
        </authorList>
    </citation>
    <scope>IDENTIFICATION</scope>
</reference>
<accession>A0A8C1Q4T9</accession>
<evidence type="ECO:0000313" key="3">
    <source>
        <dbReference type="Proteomes" id="UP000694427"/>
    </source>
</evidence>